<reference evidence="1" key="1">
    <citation type="submission" date="2014-09" db="EMBL/GenBank/DDBJ databases">
        <title>Genome sequence of the luminous mushroom Mycena chlorophos for searching fungal bioluminescence genes.</title>
        <authorList>
            <person name="Tanaka Y."/>
            <person name="Kasuga D."/>
            <person name="Oba Y."/>
            <person name="Hase S."/>
            <person name="Sato K."/>
            <person name="Oba Y."/>
            <person name="Sakakibara Y."/>
        </authorList>
    </citation>
    <scope>NUCLEOTIDE SEQUENCE</scope>
</reference>
<dbReference type="Proteomes" id="UP000815677">
    <property type="component" value="Unassembled WGS sequence"/>
</dbReference>
<proteinExistence type="predicted"/>
<sequence>MLAFQFLSLAVQPTSNFFSGNPQDPLATKGVAFYDPNSNGGSMLDNAGDGYGEPLNVIISALSSPAVLTDAGLLNFAQAIGFSFECLHQHLGAPQSANLGDGNGWVNQTVELRWDFGSSEIGTCLESLVGGNHFRVFRQNGTQANSGALFLAVSQEEDVEEGHTIIQNGYNVGRDSMVAAATGNTKHNGVSYHTTAQNITGLLAPGSEGVNHGVAQDGITTLLTVTIL</sequence>
<evidence type="ECO:0000313" key="1">
    <source>
        <dbReference type="EMBL" id="GAT49656.1"/>
    </source>
</evidence>
<protein>
    <submittedName>
        <fullName evidence="1">Uncharacterized protein</fullName>
    </submittedName>
</protein>
<evidence type="ECO:0000313" key="2">
    <source>
        <dbReference type="Proteomes" id="UP000815677"/>
    </source>
</evidence>
<organism evidence="1 2">
    <name type="scientific">Mycena chlorophos</name>
    <name type="common">Agaric fungus</name>
    <name type="synonym">Agaricus chlorophos</name>
    <dbReference type="NCBI Taxonomy" id="658473"/>
    <lineage>
        <taxon>Eukaryota</taxon>
        <taxon>Fungi</taxon>
        <taxon>Dikarya</taxon>
        <taxon>Basidiomycota</taxon>
        <taxon>Agaricomycotina</taxon>
        <taxon>Agaricomycetes</taxon>
        <taxon>Agaricomycetidae</taxon>
        <taxon>Agaricales</taxon>
        <taxon>Marasmiineae</taxon>
        <taxon>Mycenaceae</taxon>
        <taxon>Mycena</taxon>
    </lineage>
</organism>
<keyword evidence="2" id="KW-1185">Reference proteome</keyword>
<gene>
    <name evidence="1" type="ORF">MCHLO_06954</name>
</gene>
<name>A0ABQ0LET7_MYCCL</name>
<accession>A0ABQ0LET7</accession>
<dbReference type="EMBL" id="DF845749">
    <property type="protein sequence ID" value="GAT49656.1"/>
    <property type="molecule type" value="Genomic_DNA"/>
</dbReference>